<reference evidence="8 9" key="2">
    <citation type="journal article" date="2010" name="J. Bacteriol.">
        <title>Genome sequence of the polysaccharide-degrading, thermophilic anaerobe Spirochaeta thermophila DSM 6192.</title>
        <authorList>
            <person name="Angelov A."/>
            <person name="Liebl S."/>
            <person name="Ballschmiter M."/>
            <person name="Bomeke M."/>
            <person name="Lehmann R."/>
            <person name="Liesegang H."/>
            <person name="Daniel R."/>
            <person name="Liebl W."/>
        </authorList>
    </citation>
    <scope>NUCLEOTIDE SEQUENCE [LARGE SCALE GENOMIC DNA]</scope>
    <source>
        <strain evidence="9">ATCC 49972 / DSM 6192 / RI 19.B1</strain>
    </source>
</reference>
<dbReference type="GO" id="GO:0005524">
    <property type="term" value="F:ATP binding"/>
    <property type="evidence" value="ECO:0007669"/>
    <property type="project" value="UniProtKB-UniRule"/>
</dbReference>
<dbReference type="PRINTS" id="PR01100">
    <property type="entry name" value="SHIKIMTKNASE"/>
</dbReference>
<name>E0RQP7_WINT6</name>
<reference key="1">
    <citation type="submission" date="2009-08" db="EMBL/GenBank/DDBJ databases">
        <title>The genome sequence of Spirochaeta thermophila DSM6192.</title>
        <authorList>
            <person name="Angelov A."/>
            <person name="Mientus M."/>
            <person name="Wittenberg S."/>
            <person name="Lehmann R."/>
            <person name="Liesegang H."/>
            <person name="Daniel R."/>
            <person name="Liebl W."/>
        </authorList>
    </citation>
    <scope>NUCLEOTIDE SEQUENCE</scope>
    <source>
        <strain>DSM 6192</strain>
    </source>
</reference>
<dbReference type="KEGG" id="sta:STHERM_c05910"/>
<dbReference type="Gene3D" id="3.40.50.300">
    <property type="entry name" value="P-loop containing nucleotide triphosphate hydrolases"/>
    <property type="match status" value="1"/>
</dbReference>
<comment type="similarity">
    <text evidence="7">Belongs to the shikimate kinase family.</text>
</comment>
<keyword evidence="2 7" id="KW-0808">Transferase</keyword>
<feature type="binding site" evidence="7">
    <location>
        <begin position="11"/>
        <end position="16"/>
    </location>
    <ligand>
        <name>ATP</name>
        <dbReference type="ChEBI" id="CHEBI:30616"/>
    </ligand>
</feature>
<dbReference type="SUPFAM" id="SSF52540">
    <property type="entry name" value="P-loop containing nucleoside triphosphate hydrolases"/>
    <property type="match status" value="1"/>
</dbReference>
<organism evidence="8 9">
    <name type="scientific">Winmispira thermophila (strain ATCC 49972 / DSM 6192 / RI 19.B1)</name>
    <name type="common">Spirochaeta thermophila</name>
    <dbReference type="NCBI Taxonomy" id="665571"/>
    <lineage>
        <taxon>Bacteria</taxon>
        <taxon>Pseudomonadati</taxon>
        <taxon>Spirochaetota</taxon>
        <taxon>Spirochaetia</taxon>
        <taxon>Winmispirales</taxon>
        <taxon>Winmispiraceae</taxon>
        <taxon>Winmispira</taxon>
    </lineage>
</organism>
<dbReference type="GO" id="GO:0000287">
    <property type="term" value="F:magnesium ion binding"/>
    <property type="evidence" value="ECO:0007669"/>
    <property type="project" value="UniProtKB-UniRule"/>
</dbReference>
<dbReference type="GO" id="GO:0004765">
    <property type="term" value="F:shikimate kinase activity"/>
    <property type="evidence" value="ECO:0007669"/>
    <property type="project" value="UniProtKB-UniRule"/>
</dbReference>
<evidence type="ECO:0000256" key="5">
    <source>
        <dbReference type="ARBA" id="ARBA00022840"/>
    </source>
</evidence>
<dbReference type="PaxDb" id="665571-STHERM_c05910"/>
<gene>
    <name evidence="7" type="primary">aroK</name>
    <name evidence="8" type="ordered locus">STHERM_c05910</name>
</gene>
<dbReference type="PANTHER" id="PTHR21087">
    <property type="entry name" value="SHIKIMATE KINASE"/>
    <property type="match status" value="1"/>
</dbReference>
<dbReference type="InterPro" id="IPR027417">
    <property type="entry name" value="P-loop_NTPase"/>
</dbReference>
<keyword evidence="7" id="KW-0479">Metal-binding</keyword>
<dbReference type="AlphaFoldDB" id="E0RQP7"/>
<keyword evidence="7" id="KW-0963">Cytoplasm</keyword>
<dbReference type="GO" id="GO:0005829">
    <property type="term" value="C:cytosol"/>
    <property type="evidence" value="ECO:0007669"/>
    <property type="project" value="TreeGrafter"/>
</dbReference>
<keyword evidence="7" id="KW-0460">Magnesium</keyword>
<feature type="binding site" evidence="7">
    <location>
        <position position="87"/>
    </location>
    <ligand>
        <name>substrate</name>
    </ligand>
</feature>
<comment type="subcellular location">
    <subcellularLocation>
        <location evidence="7">Cytoplasm</location>
    </subcellularLocation>
</comment>
<evidence type="ECO:0000313" key="8">
    <source>
        <dbReference type="EMBL" id="ADN01551.1"/>
    </source>
</evidence>
<feature type="binding site" evidence="7">
    <location>
        <position position="144"/>
    </location>
    <ligand>
        <name>substrate</name>
    </ligand>
</feature>
<dbReference type="HOGENOM" id="CLU_057607_4_2_12"/>
<dbReference type="UniPathway" id="UPA00053">
    <property type="reaction ID" value="UER00088"/>
</dbReference>
<dbReference type="eggNOG" id="COG0703">
    <property type="taxonomic scope" value="Bacteria"/>
</dbReference>
<keyword evidence="6 7" id="KW-0057">Aromatic amino acid biosynthesis</keyword>
<comment type="subunit">
    <text evidence="7">Monomer.</text>
</comment>
<evidence type="ECO:0000313" key="9">
    <source>
        <dbReference type="Proteomes" id="UP000001296"/>
    </source>
</evidence>
<dbReference type="HAMAP" id="MF_00109">
    <property type="entry name" value="Shikimate_kinase"/>
    <property type="match status" value="1"/>
</dbReference>
<comment type="catalytic activity">
    <reaction evidence="7">
        <text>shikimate + ATP = 3-phosphoshikimate + ADP + H(+)</text>
        <dbReference type="Rhea" id="RHEA:13121"/>
        <dbReference type="ChEBI" id="CHEBI:15378"/>
        <dbReference type="ChEBI" id="CHEBI:30616"/>
        <dbReference type="ChEBI" id="CHEBI:36208"/>
        <dbReference type="ChEBI" id="CHEBI:145989"/>
        <dbReference type="ChEBI" id="CHEBI:456216"/>
        <dbReference type="EC" id="2.7.1.71"/>
    </reaction>
</comment>
<feature type="binding site" evidence="7">
    <location>
        <position position="15"/>
    </location>
    <ligand>
        <name>Mg(2+)</name>
        <dbReference type="ChEBI" id="CHEBI:18420"/>
    </ligand>
</feature>
<evidence type="ECO:0000256" key="3">
    <source>
        <dbReference type="ARBA" id="ARBA00022741"/>
    </source>
</evidence>
<dbReference type="InterPro" id="IPR000623">
    <property type="entry name" value="Shikimate_kinase/TSH1"/>
</dbReference>
<keyword evidence="3 7" id="KW-0547">Nucleotide-binding</keyword>
<comment type="cofactor">
    <cofactor evidence="7">
        <name>Mg(2+)</name>
        <dbReference type="ChEBI" id="CHEBI:18420"/>
    </cofactor>
    <text evidence="7">Binds 1 Mg(2+) ion per subunit.</text>
</comment>
<dbReference type="EMBL" id="CP001698">
    <property type="protein sequence ID" value="ADN01551.1"/>
    <property type="molecule type" value="Genomic_DNA"/>
</dbReference>
<dbReference type="GO" id="GO:0008652">
    <property type="term" value="P:amino acid biosynthetic process"/>
    <property type="evidence" value="ECO:0007669"/>
    <property type="project" value="UniProtKB-KW"/>
</dbReference>
<feature type="binding site" evidence="7">
    <location>
        <position position="33"/>
    </location>
    <ligand>
        <name>substrate</name>
    </ligand>
</feature>
<sequence length="182" mass="20313">MQSIVLVGLKHVGKTSAGTSLARLLGLPFFDVDEELVRIHEAETGTRRSVREIYRLLGKEGFKELERKAARFLATWAPHPCVIATGGGICDNPEALAALKERGVVVYLQEEPRILYERILEGGLPPFLEGPDPWAAFLSLYERRHTAYLAQADLVVHARGIWEDELARSILAALEEHGYARK</sequence>
<comment type="pathway">
    <text evidence="7">Metabolic intermediate biosynthesis; chorismate biosynthesis; chorismate from D-erythrose 4-phosphate and phosphoenolpyruvate: step 5/7.</text>
</comment>
<evidence type="ECO:0000256" key="1">
    <source>
        <dbReference type="ARBA" id="ARBA00022605"/>
    </source>
</evidence>
<dbReference type="Pfam" id="PF01202">
    <property type="entry name" value="SKI"/>
    <property type="match status" value="1"/>
</dbReference>
<dbReference type="Proteomes" id="UP000001296">
    <property type="component" value="Chromosome"/>
</dbReference>
<evidence type="ECO:0000256" key="7">
    <source>
        <dbReference type="HAMAP-Rule" id="MF_00109"/>
    </source>
</evidence>
<proteinExistence type="inferred from homology"/>
<evidence type="ECO:0000256" key="2">
    <source>
        <dbReference type="ARBA" id="ARBA00022679"/>
    </source>
</evidence>
<dbReference type="EC" id="2.7.1.71" evidence="7"/>
<dbReference type="RefSeq" id="WP_013313392.1">
    <property type="nucleotide sequence ID" value="NC_014484.1"/>
</dbReference>
<comment type="function">
    <text evidence="7">Catalyzes the specific phosphorylation of the 3-hydroxyl group of shikimic acid using ATP as a cosubstrate.</text>
</comment>
<evidence type="ECO:0000256" key="4">
    <source>
        <dbReference type="ARBA" id="ARBA00022777"/>
    </source>
</evidence>
<dbReference type="GO" id="GO:0009073">
    <property type="term" value="P:aromatic amino acid family biosynthetic process"/>
    <property type="evidence" value="ECO:0007669"/>
    <property type="project" value="UniProtKB-KW"/>
</dbReference>
<dbReference type="PANTHER" id="PTHR21087:SF16">
    <property type="entry name" value="SHIKIMATE KINASE 1, CHLOROPLASTIC"/>
    <property type="match status" value="1"/>
</dbReference>
<evidence type="ECO:0000256" key="6">
    <source>
        <dbReference type="ARBA" id="ARBA00023141"/>
    </source>
</evidence>
<comment type="caution">
    <text evidence="7">Lacks conserved residue(s) required for the propagation of feature annotation.</text>
</comment>
<dbReference type="GO" id="GO:0009423">
    <property type="term" value="P:chorismate biosynthetic process"/>
    <property type="evidence" value="ECO:0007669"/>
    <property type="project" value="UniProtKB-UniRule"/>
</dbReference>
<dbReference type="InterPro" id="IPR031322">
    <property type="entry name" value="Shikimate/glucono_kinase"/>
</dbReference>
<keyword evidence="1 7" id="KW-0028">Amino-acid biosynthesis</keyword>
<keyword evidence="4 7" id="KW-0418">Kinase</keyword>
<accession>E0RQP7</accession>
<keyword evidence="5 7" id="KW-0067">ATP-binding</keyword>
<dbReference type="CDD" id="cd00464">
    <property type="entry name" value="SK"/>
    <property type="match status" value="1"/>
</dbReference>
<protein>
    <recommendedName>
        <fullName evidence="7">Shikimate kinase</fullName>
        <shortName evidence="7">SK</shortName>
        <ecNumber evidence="7">2.7.1.71</ecNumber>
    </recommendedName>
</protein>